<name>A0A8J4PK13_9MYCE</name>
<dbReference type="AlphaFoldDB" id="A0A8J4PK13"/>
<dbReference type="SUPFAM" id="SSF50729">
    <property type="entry name" value="PH domain-like"/>
    <property type="match status" value="1"/>
</dbReference>
<gene>
    <name evidence="3" type="ORF">CYY_010584</name>
</gene>
<reference evidence="3" key="1">
    <citation type="submission" date="2020-01" db="EMBL/GenBank/DDBJ databases">
        <title>Development of genomics and gene disruption for Polysphondylium violaceum indicates a role for the polyketide synthase stlB in stalk morphogenesis.</title>
        <authorList>
            <person name="Narita B."/>
            <person name="Kawabe Y."/>
            <person name="Kin K."/>
            <person name="Saito T."/>
            <person name="Gibbs R."/>
            <person name="Kuspa A."/>
            <person name="Muzny D."/>
            <person name="Queller D."/>
            <person name="Richards S."/>
            <person name="Strassman J."/>
            <person name="Sucgang R."/>
            <person name="Worley K."/>
            <person name="Schaap P."/>
        </authorList>
    </citation>
    <scope>NUCLEOTIDE SEQUENCE</scope>
    <source>
        <strain evidence="3">QSvi11</strain>
    </source>
</reference>
<evidence type="ECO:0000313" key="3">
    <source>
        <dbReference type="EMBL" id="KAF2068090.1"/>
    </source>
</evidence>
<dbReference type="EMBL" id="AJWJ01001216">
    <property type="protein sequence ID" value="KAF2068090.1"/>
    <property type="molecule type" value="Genomic_DNA"/>
</dbReference>
<dbReference type="PANTHER" id="PTHR12752">
    <property type="entry name" value="PHOSPHOINOSITOL 3-PHOSPHATE-BINDING PROTEIN"/>
    <property type="match status" value="1"/>
</dbReference>
<organism evidence="3 4">
    <name type="scientific">Polysphondylium violaceum</name>
    <dbReference type="NCBI Taxonomy" id="133409"/>
    <lineage>
        <taxon>Eukaryota</taxon>
        <taxon>Amoebozoa</taxon>
        <taxon>Evosea</taxon>
        <taxon>Eumycetozoa</taxon>
        <taxon>Dictyostelia</taxon>
        <taxon>Dictyosteliales</taxon>
        <taxon>Dictyosteliaceae</taxon>
        <taxon>Polysphondylium</taxon>
    </lineage>
</organism>
<evidence type="ECO:0000313" key="4">
    <source>
        <dbReference type="Proteomes" id="UP000695562"/>
    </source>
</evidence>
<dbReference type="InterPro" id="IPR001849">
    <property type="entry name" value="PH_domain"/>
</dbReference>
<feature type="region of interest" description="Disordered" evidence="1">
    <location>
        <begin position="107"/>
        <end position="144"/>
    </location>
</feature>
<evidence type="ECO:0000259" key="2">
    <source>
        <dbReference type="PROSITE" id="PS50003"/>
    </source>
</evidence>
<dbReference type="Gene3D" id="2.30.29.30">
    <property type="entry name" value="Pleckstrin-homology domain (PH domain)/Phosphotyrosine-binding domain (PTB)"/>
    <property type="match status" value="1"/>
</dbReference>
<dbReference type="PANTHER" id="PTHR12752:SF9">
    <property type="entry name" value="KRAMER, ISOFORM I"/>
    <property type="match status" value="1"/>
</dbReference>
<dbReference type="FunFam" id="2.30.29.30:FF:000286">
    <property type="entry name" value="PH-protein kinase domain containing protein"/>
    <property type="match status" value="1"/>
</dbReference>
<proteinExistence type="predicted"/>
<keyword evidence="4" id="KW-1185">Reference proteome</keyword>
<accession>A0A8J4PK13</accession>
<feature type="compositionally biased region" description="Polar residues" evidence="1">
    <location>
        <begin position="113"/>
        <end position="144"/>
    </location>
</feature>
<dbReference type="InterPro" id="IPR011993">
    <property type="entry name" value="PH-like_dom_sf"/>
</dbReference>
<dbReference type="PROSITE" id="PS50003">
    <property type="entry name" value="PH_DOMAIN"/>
    <property type="match status" value="1"/>
</dbReference>
<comment type="caution">
    <text evidence="3">The sequence shown here is derived from an EMBL/GenBank/DDBJ whole genome shotgun (WGS) entry which is preliminary data.</text>
</comment>
<protein>
    <recommendedName>
        <fullName evidence="2">PH domain-containing protein</fullName>
    </recommendedName>
</protein>
<feature type="domain" description="PH" evidence="2">
    <location>
        <begin position="8"/>
        <end position="105"/>
    </location>
</feature>
<feature type="non-terminal residue" evidence="3">
    <location>
        <position position="452"/>
    </location>
</feature>
<evidence type="ECO:0000256" key="1">
    <source>
        <dbReference type="SAM" id="MobiDB-lite"/>
    </source>
</evidence>
<dbReference type="OrthoDB" id="63267at2759"/>
<dbReference type="Proteomes" id="UP000695562">
    <property type="component" value="Unassembled WGS sequence"/>
</dbReference>
<dbReference type="GO" id="GO:0005547">
    <property type="term" value="F:phosphatidylinositol-3,4,5-trisphosphate binding"/>
    <property type="evidence" value="ECO:0007669"/>
    <property type="project" value="UniProtKB-ARBA"/>
</dbReference>
<sequence>VSVSQLAPSDREGWLTKQGGSIRTWRRRWFVLKGKKLFYFKNKSDIEATGLIELEANSIVKEEKDRDKKKKYMFTVATFKRTFFIYAETEQDMKQWMDAIKRNIDGDGIKSTGEVTSPKISSTGGETSTSPKSQGVSVEKQLSASSPRSKISNAKSVIPFLREEDSKVLEFWQIWLESIPPQSDLSSGTSIEFHVATSIDMQKLTWRTAGPQNIFIQKMVDFFWNVGAPESEIDRLNDVGAIINPVKIGSWIDMSDKGGMDGGWYFPVDIPLKLAIEASDEGEPTRKLAEWAEANEVSNCYSVGRDMGAAPPRQTEIRLKLPGPDFIAQLNLAVDAFKTFEFPQIPPNALDILRQNSSGLESAGLCLSVITSSEGFVRLGLLIPKPSREVVSQLCEFGQANKERISKFETALGGAGPAFVEFQYLQKGFGYTVYKEGFDIVFHYFVGEDQSE</sequence>
<dbReference type="Pfam" id="PF00169">
    <property type="entry name" value="PH"/>
    <property type="match status" value="1"/>
</dbReference>
<dbReference type="SMART" id="SM00233">
    <property type="entry name" value="PH"/>
    <property type="match status" value="1"/>
</dbReference>